<dbReference type="Gene3D" id="1.10.340.70">
    <property type="match status" value="1"/>
</dbReference>
<organism evidence="2 3">
    <name type="scientific">Euphydryas editha</name>
    <name type="common">Edith's checkerspot</name>
    <dbReference type="NCBI Taxonomy" id="104508"/>
    <lineage>
        <taxon>Eukaryota</taxon>
        <taxon>Metazoa</taxon>
        <taxon>Ecdysozoa</taxon>
        <taxon>Arthropoda</taxon>
        <taxon>Hexapoda</taxon>
        <taxon>Insecta</taxon>
        <taxon>Pterygota</taxon>
        <taxon>Neoptera</taxon>
        <taxon>Endopterygota</taxon>
        <taxon>Lepidoptera</taxon>
        <taxon>Glossata</taxon>
        <taxon>Ditrysia</taxon>
        <taxon>Papilionoidea</taxon>
        <taxon>Nymphalidae</taxon>
        <taxon>Nymphalinae</taxon>
        <taxon>Euphydryas</taxon>
    </lineage>
</organism>
<dbReference type="PANTHER" id="PTHR47331">
    <property type="entry name" value="PHD-TYPE DOMAIN-CONTAINING PROTEIN"/>
    <property type="match status" value="1"/>
</dbReference>
<evidence type="ECO:0000313" key="2">
    <source>
        <dbReference type="EMBL" id="CAH2083722.1"/>
    </source>
</evidence>
<sequence>MSAVLKFISKSQKRELDECTIMKRAEIQLLRYAQTQSFSTEISLIKGGKYLNKNSKLLTLSPFLDEDGVLRVGGRIDVAADVTYSTKHPVILDGRNKVAKLIVQHYHVNAGHGNQEMVVNNLKQKYWLIRMRPTVKEISKKCMLCRLKRVKPQMPKMGDLPSARVAHHQRPFTHCGIDLFGPMEVTIGRRREKRYGVIFTCLTVRAIHLETVSSLSTDSLIMALRRMASRRGWPAHLYSDNGTNLRGADTELKKAVAELDEQTLQTTASIYGTKWTFIPPASPHWGGAWERLIRSVKVALKVVLKERAPREEVLNTLIAEVEAIVNGRPLSHVSVEVDSKESLTPNHFLLGSSSHSPQMGNFDDSDLFLRRQWRIAQRLADMFWRRWVIEVLPELIPRQKWTTELHKPLQIGDLVLVVDPNAPRNVWPRGIVEEVFTGKDGSVRVVQVRTQLGSLKRSVARVAKIPLDV</sequence>
<comment type="caution">
    <text evidence="2">The sequence shown here is derived from an EMBL/GenBank/DDBJ whole genome shotgun (WGS) entry which is preliminary data.</text>
</comment>
<dbReference type="Pfam" id="PF17921">
    <property type="entry name" value="Integrase_H2C2"/>
    <property type="match status" value="1"/>
</dbReference>
<feature type="domain" description="Integrase catalytic" evidence="1">
    <location>
        <begin position="167"/>
        <end position="353"/>
    </location>
</feature>
<evidence type="ECO:0000313" key="3">
    <source>
        <dbReference type="Proteomes" id="UP001153954"/>
    </source>
</evidence>
<dbReference type="InterPro" id="IPR036397">
    <property type="entry name" value="RNaseH_sf"/>
</dbReference>
<dbReference type="InterPro" id="IPR041588">
    <property type="entry name" value="Integrase_H2C2"/>
</dbReference>
<accession>A0AAU9TDR9</accession>
<proteinExistence type="predicted"/>
<gene>
    <name evidence="2" type="ORF">EEDITHA_LOCUS364</name>
</gene>
<dbReference type="PROSITE" id="PS50994">
    <property type="entry name" value="INTEGRASE"/>
    <property type="match status" value="1"/>
</dbReference>
<dbReference type="Pfam" id="PF18701">
    <property type="entry name" value="DUF5641"/>
    <property type="match status" value="1"/>
</dbReference>
<dbReference type="Gene3D" id="3.30.420.10">
    <property type="entry name" value="Ribonuclease H-like superfamily/Ribonuclease H"/>
    <property type="match status" value="1"/>
</dbReference>
<dbReference type="PANTHER" id="PTHR47331:SF1">
    <property type="entry name" value="GAG-LIKE PROTEIN"/>
    <property type="match status" value="1"/>
</dbReference>
<dbReference type="EMBL" id="CAKOGL010000001">
    <property type="protein sequence ID" value="CAH2083722.1"/>
    <property type="molecule type" value="Genomic_DNA"/>
</dbReference>
<reference evidence="2" key="1">
    <citation type="submission" date="2022-03" db="EMBL/GenBank/DDBJ databases">
        <authorList>
            <person name="Tunstrom K."/>
        </authorList>
    </citation>
    <scope>NUCLEOTIDE SEQUENCE</scope>
</reference>
<dbReference type="InterPro" id="IPR012337">
    <property type="entry name" value="RNaseH-like_sf"/>
</dbReference>
<name>A0AAU9TDR9_EUPED</name>
<dbReference type="AlphaFoldDB" id="A0AAU9TDR9"/>
<dbReference type="Proteomes" id="UP001153954">
    <property type="component" value="Unassembled WGS sequence"/>
</dbReference>
<dbReference type="GO" id="GO:0015074">
    <property type="term" value="P:DNA integration"/>
    <property type="evidence" value="ECO:0007669"/>
    <property type="project" value="InterPro"/>
</dbReference>
<evidence type="ECO:0000259" key="1">
    <source>
        <dbReference type="PROSITE" id="PS50994"/>
    </source>
</evidence>
<dbReference type="SUPFAM" id="SSF53098">
    <property type="entry name" value="Ribonuclease H-like"/>
    <property type="match status" value="1"/>
</dbReference>
<protein>
    <recommendedName>
        <fullName evidence="1">Integrase catalytic domain-containing protein</fullName>
    </recommendedName>
</protein>
<dbReference type="InterPro" id="IPR040676">
    <property type="entry name" value="DUF5641"/>
</dbReference>
<dbReference type="GO" id="GO:0003676">
    <property type="term" value="F:nucleic acid binding"/>
    <property type="evidence" value="ECO:0007669"/>
    <property type="project" value="InterPro"/>
</dbReference>
<dbReference type="InterPro" id="IPR001584">
    <property type="entry name" value="Integrase_cat-core"/>
</dbReference>
<keyword evidence="3" id="KW-1185">Reference proteome</keyword>